<dbReference type="InterPro" id="IPR011109">
    <property type="entry name" value="DNA_bind_recombinase_dom"/>
</dbReference>
<dbReference type="PROSITE" id="PS51736">
    <property type="entry name" value="RECOMBINASES_3"/>
    <property type="match status" value="1"/>
</dbReference>
<dbReference type="PANTHER" id="PTHR30461">
    <property type="entry name" value="DNA-INVERTASE FROM LAMBDOID PROPHAGE"/>
    <property type="match status" value="1"/>
</dbReference>
<accession>A0A1C0A7N0</accession>
<keyword evidence="5" id="KW-1185">Reference proteome</keyword>
<keyword evidence="1" id="KW-0175">Coiled coil</keyword>
<evidence type="ECO:0008006" key="6">
    <source>
        <dbReference type="Google" id="ProtNLM"/>
    </source>
</evidence>
<dbReference type="GO" id="GO:0003677">
    <property type="term" value="F:DNA binding"/>
    <property type="evidence" value="ECO:0007669"/>
    <property type="project" value="InterPro"/>
</dbReference>
<dbReference type="Proteomes" id="UP000093514">
    <property type="component" value="Unassembled WGS sequence"/>
</dbReference>
<sequence>MKKAIAYIRVSKARDGMITQDTQLEKIKQYCKLQDIELVDTYIDLDYSGRSSNRPAFQKLFQNIKRDNLNADYLMVYKLDRFARSVTDFHNYMKVLDKYEVNFVSITQQFDTSTPIGRLIRNILVDFAQFESEMTSERVKDNLLRNAANGQWNGGTTPYGYNLTDEGLEINQEEAEIIKQFYTWYLEPGGSLNQIAQRANKAKIKSSNGKTWAPSRIGEILANPLYCIADKEIIAYFEKQDIEVFNQEAIDGKKALLRYNRRKSKNEIGAVRDKSKWLIAVAEHNGIVSSDLYIKTQRKRDRRANRPSRAGTGVKGLLAYLLKCSDCGRAMTYYSSTKTLADGSKKDYSYYKCRGRNMGEIVCEGQSTKAEYAENLVIARLKELCKKDNLSKEIGNLKDELQESITLLKNKAEEINTKLKEITAEEKNLISKLKKLSSEHLITIIEEEAEELAAKRNKLELELQSIDSQILEHSNELYSEEYLRSQLDLFEENFDTMNFEDQRNLLQSIIKKIIYDKGKIDLEYYF</sequence>
<dbReference type="SUPFAM" id="SSF53041">
    <property type="entry name" value="Resolvase-like"/>
    <property type="match status" value="1"/>
</dbReference>
<evidence type="ECO:0000313" key="4">
    <source>
        <dbReference type="EMBL" id="OCL26263.1"/>
    </source>
</evidence>
<gene>
    <name evidence="4" type="ORF">U472_09640</name>
</gene>
<dbReference type="Pfam" id="PF13408">
    <property type="entry name" value="Zn_ribbon_recom"/>
    <property type="match status" value="1"/>
</dbReference>
<protein>
    <recommendedName>
        <fullName evidence="6">Site-specific DNA recombinase</fullName>
    </recommendedName>
</protein>
<evidence type="ECO:0000313" key="5">
    <source>
        <dbReference type="Proteomes" id="UP000093514"/>
    </source>
</evidence>
<dbReference type="InterPro" id="IPR036162">
    <property type="entry name" value="Resolvase-like_N_sf"/>
</dbReference>
<dbReference type="PANTHER" id="PTHR30461:SF23">
    <property type="entry name" value="DNA RECOMBINASE-RELATED"/>
    <property type="match status" value="1"/>
</dbReference>
<dbReference type="SMART" id="SM00857">
    <property type="entry name" value="Resolvase"/>
    <property type="match status" value="1"/>
</dbReference>
<dbReference type="InterPro" id="IPR038109">
    <property type="entry name" value="DNA_bind_recomb_sf"/>
</dbReference>
<evidence type="ECO:0000256" key="1">
    <source>
        <dbReference type="SAM" id="Coils"/>
    </source>
</evidence>
<feature type="domain" description="Resolvase/invertase-type recombinase catalytic" evidence="2">
    <location>
        <begin position="3"/>
        <end position="150"/>
    </location>
</feature>
<feature type="coiled-coil region" evidence="1">
    <location>
        <begin position="387"/>
        <end position="476"/>
    </location>
</feature>
<reference evidence="5" key="1">
    <citation type="submission" date="2016-07" db="EMBL/GenBank/DDBJ databases">
        <authorList>
            <person name="Florea S."/>
            <person name="Webb J.S."/>
            <person name="Jaromczyk J."/>
            <person name="Schardl C.L."/>
        </authorList>
    </citation>
    <scope>NUCLEOTIDE SEQUENCE [LARGE SCALE GENOMIC DNA]</scope>
    <source>
        <strain evidence="5">Z6</strain>
    </source>
</reference>
<evidence type="ECO:0000259" key="2">
    <source>
        <dbReference type="PROSITE" id="PS51736"/>
    </source>
</evidence>
<dbReference type="Pfam" id="PF00239">
    <property type="entry name" value="Resolvase"/>
    <property type="match status" value="1"/>
</dbReference>
<dbReference type="CDD" id="cd03768">
    <property type="entry name" value="SR_ResInv"/>
    <property type="match status" value="1"/>
</dbReference>
<dbReference type="Gene3D" id="3.40.50.1390">
    <property type="entry name" value="Resolvase, N-terminal catalytic domain"/>
    <property type="match status" value="1"/>
</dbReference>
<dbReference type="InterPro" id="IPR050639">
    <property type="entry name" value="SSR_resolvase"/>
</dbReference>
<dbReference type="InterPro" id="IPR006119">
    <property type="entry name" value="Resolv_N"/>
</dbReference>
<dbReference type="AlphaFoldDB" id="A0A1C0A7N0"/>
<dbReference type="RefSeq" id="WP_068717914.1">
    <property type="nucleotide sequence ID" value="NZ_LWDV01000009.1"/>
</dbReference>
<proteinExistence type="predicted"/>
<reference evidence="4 5" key="2">
    <citation type="submission" date="2016-08" db="EMBL/GenBank/DDBJ databases">
        <title>Orenia metallireducens sp. nov. strain Z6, a Novel Metal-reducing Firmicute from the Deep Subsurface.</title>
        <authorList>
            <person name="Maxim B.I."/>
            <person name="Kenneth K."/>
            <person name="Flynn T.M."/>
            <person name="Oloughlin E.J."/>
            <person name="Locke R.A."/>
            <person name="Weber J.R."/>
            <person name="Egan S.M."/>
            <person name="Mackie R.I."/>
            <person name="Cann I.K."/>
        </authorList>
    </citation>
    <scope>NUCLEOTIDE SEQUENCE [LARGE SCALE GENOMIC DNA]</scope>
    <source>
        <strain evidence="4 5">Z6</strain>
    </source>
</reference>
<dbReference type="InterPro" id="IPR025827">
    <property type="entry name" value="Zn_ribbon_recom_dom"/>
</dbReference>
<evidence type="ECO:0000259" key="3">
    <source>
        <dbReference type="PROSITE" id="PS51737"/>
    </source>
</evidence>
<dbReference type="OrthoDB" id="9781670at2"/>
<feature type="domain" description="Recombinase" evidence="3">
    <location>
        <begin position="158"/>
        <end position="306"/>
    </location>
</feature>
<dbReference type="GO" id="GO:0000150">
    <property type="term" value="F:DNA strand exchange activity"/>
    <property type="evidence" value="ECO:0007669"/>
    <property type="project" value="InterPro"/>
</dbReference>
<dbReference type="EMBL" id="LWDV01000009">
    <property type="protein sequence ID" value="OCL26263.1"/>
    <property type="molecule type" value="Genomic_DNA"/>
</dbReference>
<dbReference type="Gene3D" id="3.90.1750.20">
    <property type="entry name" value="Putative Large Serine Recombinase, Chain B, Domain 2"/>
    <property type="match status" value="1"/>
</dbReference>
<organism evidence="4 5">
    <name type="scientific">Orenia metallireducens</name>
    <dbReference type="NCBI Taxonomy" id="1413210"/>
    <lineage>
        <taxon>Bacteria</taxon>
        <taxon>Bacillati</taxon>
        <taxon>Bacillota</taxon>
        <taxon>Clostridia</taxon>
        <taxon>Halanaerobiales</taxon>
        <taxon>Halobacteroidaceae</taxon>
        <taxon>Orenia</taxon>
    </lineage>
</organism>
<comment type="caution">
    <text evidence="4">The sequence shown here is derived from an EMBL/GenBank/DDBJ whole genome shotgun (WGS) entry which is preliminary data.</text>
</comment>
<name>A0A1C0A7N0_9FIRM</name>
<dbReference type="PROSITE" id="PS51737">
    <property type="entry name" value="RECOMBINASE_DNA_BIND"/>
    <property type="match status" value="1"/>
</dbReference>
<dbReference type="Pfam" id="PF07508">
    <property type="entry name" value="Recombinase"/>
    <property type="match status" value="1"/>
</dbReference>